<dbReference type="PANTHER" id="PTHR35317:SF23">
    <property type="entry name" value="OS04G0629600 PROTEIN"/>
    <property type="match status" value="1"/>
</dbReference>
<protein>
    <submittedName>
        <fullName evidence="1">Uncharacterized protein</fullName>
    </submittedName>
</protein>
<evidence type="ECO:0000313" key="2">
    <source>
        <dbReference type="Proteomes" id="UP001341281"/>
    </source>
</evidence>
<accession>A0AAQ3XF73</accession>
<sequence length="122" mass="13945">MRVGDDRVKQASKQRLWKKFENFKFCNGECIDDVAVRVNAIVASLRKMGETLEDHRVVEKLLCVVLKKFKQVAVAIEMLTDLKTATIEEFVGRLLVAEDADKEDAEEVTEQGIARLYLTEEQ</sequence>
<dbReference type="AlphaFoldDB" id="A0AAQ3XF73"/>
<dbReference type="PANTHER" id="PTHR35317">
    <property type="entry name" value="OS04G0629600 PROTEIN"/>
    <property type="match status" value="1"/>
</dbReference>
<proteinExistence type="predicted"/>
<organism evidence="1 2">
    <name type="scientific">Paspalum notatum var. saurae</name>
    <dbReference type="NCBI Taxonomy" id="547442"/>
    <lineage>
        <taxon>Eukaryota</taxon>
        <taxon>Viridiplantae</taxon>
        <taxon>Streptophyta</taxon>
        <taxon>Embryophyta</taxon>
        <taxon>Tracheophyta</taxon>
        <taxon>Spermatophyta</taxon>
        <taxon>Magnoliopsida</taxon>
        <taxon>Liliopsida</taxon>
        <taxon>Poales</taxon>
        <taxon>Poaceae</taxon>
        <taxon>PACMAD clade</taxon>
        <taxon>Panicoideae</taxon>
        <taxon>Andropogonodae</taxon>
        <taxon>Paspaleae</taxon>
        <taxon>Paspalinae</taxon>
        <taxon>Paspalum</taxon>
    </lineage>
</organism>
<dbReference type="Proteomes" id="UP001341281">
    <property type="component" value="Chromosome 09"/>
</dbReference>
<gene>
    <name evidence="1" type="ORF">U9M48_040057</name>
</gene>
<keyword evidence="2" id="KW-1185">Reference proteome</keyword>
<name>A0AAQ3XF73_PASNO</name>
<dbReference type="EMBL" id="CP144753">
    <property type="protein sequence ID" value="WVZ94122.1"/>
    <property type="molecule type" value="Genomic_DNA"/>
</dbReference>
<reference evidence="1 2" key="1">
    <citation type="submission" date="2024-02" db="EMBL/GenBank/DDBJ databases">
        <title>High-quality chromosome-scale genome assembly of Pensacola bahiagrass (Paspalum notatum Flugge var. saurae).</title>
        <authorList>
            <person name="Vega J.M."/>
            <person name="Podio M."/>
            <person name="Orjuela J."/>
            <person name="Siena L.A."/>
            <person name="Pessino S.C."/>
            <person name="Combes M.C."/>
            <person name="Mariac C."/>
            <person name="Albertini E."/>
            <person name="Pupilli F."/>
            <person name="Ortiz J.P.A."/>
            <person name="Leblanc O."/>
        </authorList>
    </citation>
    <scope>NUCLEOTIDE SEQUENCE [LARGE SCALE GENOMIC DNA]</scope>
    <source>
        <strain evidence="1">R1</strain>
        <tissue evidence="1">Leaf</tissue>
    </source>
</reference>
<evidence type="ECO:0000313" key="1">
    <source>
        <dbReference type="EMBL" id="WVZ94122.1"/>
    </source>
</evidence>
<dbReference type="Pfam" id="PF14223">
    <property type="entry name" value="Retrotran_gag_2"/>
    <property type="match status" value="1"/>
</dbReference>